<sequence>MVPASPRPDANVGPLSRPWLVLAIYLAATGLFYGFVTHFPLGPVEPIGPGPLDRAIPHWPLTVPLYLSYLLVMPALVAVGRNRTWLLPAFFAGALAAVACLFCHLFHPTEVVRPDAADGWLAWLYRIDSPLAASPSGHVALPVAIAVVLAGLRERIGAVFIAWSALLVVTVLTTGQHMVVDVGYGIAVGLMAAAATLVLLLLNVDLRTMSALLAEWGGIVITLRLAVVSDNGYLYALAVLVIATRQHALFILYHDATHYHLTRRRRANDFLINAAIGVPGLVPVEFYRPLHLAHHREVGTPRDPERQFLYDRQPWRFRPLGALALARQLLGDLLVLNMVRNMAAYRRSNPQPIRVGKPFLAATVVWIAIVATLVATCSAHTLGIIALLWFGPLLTLSVMIQKIRSMAEHSGGPHATPGWADWTYSWRVGWLGRVMLWPYHINLHLQHHRSPAIPWHALPGEIGQDEARLDAGALLPLLWAGRKRG</sequence>
<dbReference type="GO" id="GO:0006629">
    <property type="term" value="P:lipid metabolic process"/>
    <property type="evidence" value="ECO:0007669"/>
    <property type="project" value="InterPro"/>
</dbReference>
<feature type="transmembrane region" description="Helical" evidence="1">
    <location>
        <begin position="20"/>
        <end position="41"/>
    </location>
</feature>
<keyword evidence="1" id="KW-0812">Transmembrane</keyword>
<comment type="caution">
    <text evidence="3">The sequence shown here is derived from an EMBL/GenBank/DDBJ whole genome shotgun (WGS) entry which is preliminary data.</text>
</comment>
<reference evidence="3 4" key="1">
    <citation type="submission" date="2020-07" db="EMBL/GenBank/DDBJ databases">
        <title>Exploring microbial biodiversity for novel pathways involved in the catabolism of aromatic compounds derived from lignin.</title>
        <authorList>
            <person name="Elkins J."/>
        </authorList>
    </citation>
    <scope>NUCLEOTIDE SEQUENCE [LARGE SCALE GENOMIC DNA]</scope>
    <source>
        <strain evidence="3 4">H2C3B</strain>
    </source>
</reference>
<feature type="transmembrane region" description="Helical" evidence="1">
    <location>
        <begin position="382"/>
        <end position="400"/>
    </location>
</feature>
<feature type="transmembrane region" description="Helical" evidence="1">
    <location>
        <begin position="209"/>
        <end position="227"/>
    </location>
</feature>
<dbReference type="SUPFAM" id="SSF48317">
    <property type="entry name" value="Acid phosphatase/Vanadium-dependent haloperoxidase"/>
    <property type="match status" value="1"/>
</dbReference>
<feature type="transmembrane region" description="Helical" evidence="1">
    <location>
        <begin position="182"/>
        <end position="202"/>
    </location>
</feature>
<evidence type="ECO:0000313" key="3">
    <source>
        <dbReference type="EMBL" id="NYH18036.1"/>
    </source>
</evidence>
<keyword evidence="1" id="KW-1133">Transmembrane helix</keyword>
<evidence type="ECO:0000256" key="1">
    <source>
        <dbReference type="SAM" id="Phobius"/>
    </source>
</evidence>
<dbReference type="RefSeq" id="WP_179707271.1">
    <property type="nucleotide sequence ID" value="NZ_JACCAU010000001.1"/>
</dbReference>
<feature type="domain" description="Fatty acid desaturase" evidence="2">
    <location>
        <begin position="235"/>
        <end position="459"/>
    </location>
</feature>
<feature type="transmembrane region" description="Helical" evidence="1">
    <location>
        <begin position="61"/>
        <end position="79"/>
    </location>
</feature>
<dbReference type="Proteomes" id="UP000572540">
    <property type="component" value="Unassembled WGS sequence"/>
</dbReference>
<dbReference type="CDD" id="cd03510">
    <property type="entry name" value="Rhizobitoxine-FADS-like"/>
    <property type="match status" value="1"/>
</dbReference>
<evidence type="ECO:0000259" key="2">
    <source>
        <dbReference type="Pfam" id="PF00487"/>
    </source>
</evidence>
<dbReference type="Pfam" id="PF00487">
    <property type="entry name" value="FA_desaturase"/>
    <property type="match status" value="1"/>
</dbReference>
<feature type="transmembrane region" description="Helical" evidence="1">
    <location>
        <begin position="156"/>
        <end position="176"/>
    </location>
</feature>
<dbReference type="EMBL" id="JACCAU010000001">
    <property type="protein sequence ID" value="NYH18036.1"/>
    <property type="molecule type" value="Genomic_DNA"/>
</dbReference>
<feature type="transmembrane region" description="Helical" evidence="1">
    <location>
        <begin position="86"/>
        <end position="107"/>
    </location>
</feature>
<dbReference type="InterPro" id="IPR036938">
    <property type="entry name" value="PAP2/HPO_sf"/>
</dbReference>
<protein>
    <submittedName>
        <fullName evidence="3">Fatty acid desaturase</fullName>
    </submittedName>
</protein>
<gene>
    <name evidence="3" type="ORF">GGD41_005264</name>
</gene>
<dbReference type="AlphaFoldDB" id="A0A7Z0B1M0"/>
<proteinExistence type="predicted"/>
<organism evidence="3 4">
    <name type="scientific">Paraburkholderia bryophila</name>
    <dbReference type="NCBI Taxonomy" id="420952"/>
    <lineage>
        <taxon>Bacteria</taxon>
        <taxon>Pseudomonadati</taxon>
        <taxon>Pseudomonadota</taxon>
        <taxon>Betaproteobacteria</taxon>
        <taxon>Burkholderiales</taxon>
        <taxon>Burkholderiaceae</taxon>
        <taxon>Paraburkholderia</taxon>
    </lineage>
</organism>
<accession>A0A7Z0B1M0</accession>
<keyword evidence="1" id="KW-0472">Membrane</keyword>
<feature type="transmembrane region" description="Helical" evidence="1">
    <location>
        <begin position="359"/>
        <end position="376"/>
    </location>
</feature>
<name>A0A7Z0B1M0_9BURK</name>
<evidence type="ECO:0000313" key="4">
    <source>
        <dbReference type="Proteomes" id="UP000572540"/>
    </source>
</evidence>
<dbReference type="InterPro" id="IPR005804">
    <property type="entry name" value="FA_desaturase_dom"/>
</dbReference>
<feature type="transmembrane region" description="Helical" evidence="1">
    <location>
        <begin position="233"/>
        <end position="254"/>
    </location>
</feature>
<feature type="transmembrane region" description="Helical" evidence="1">
    <location>
        <begin position="127"/>
        <end position="149"/>
    </location>
</feature>